<accession>A0A9D2SB09</accession>
<name>A0A9D2SB09_9FIRM</name>
<reference evidence="2" key="1">
    <citation type="journal article" date="2021" name="PeerJ">
        <title>Extensive microbial diversity within the chicken gut microbiome revealed by metagenomics and culture.</title>
        <authorList>
            <person name="Gilroy R."/>
            <person name="Ravi A."/>
            <person name="Getino M."/>
            <person name="Pursley I."/>
            <person name="Horton D.L."/>
            <person name="Alikhan N.F."/>
            <person name="Baker D."/>
            <person name="Gharbi K."/>
            <person name="Hall N."/>
            <person name="Watson M."/>
            <person name="Adriaenssens E.M."/>
            <person name="Foster-Nyarko E."/>
            <person name="Jarju S."/>
            <person name="Secka A."/>
            <person name="Antonio M."/>
            <person name="Oren A."/>
            <person name="Chaudhuri R.R."/>
            <person name="La Ragione R."/>
            <person name="Hildebrand F."/>
            <person name="Pallen M.J."/>
        </authorList>
    </citation>
    <scope>NUCLEOTIDE SEQUENCE</scope>
    <source>
        <strain evidence="2">CHK192-8294</strain>
    </source>
</reference>
<organism evidence="2 3">
    <name type="scientific">Candidatus Flavonifractor intestinigallinarum</name>
    <dbReference type="NCBI Taxonomy" id="2838586"/>
    <lineage>
        <taxon>Bacteria</taxon>
        <taxon>Bacillati</taxon>
        <taxon>Bacillota</taxon>
        <taxon>Clostridia</taxon>
        <taxon>Eubacteriales</taxon>
        <taxon>Oscillospiraceae</taxon>
        <taxon>Flavonifractor</taxon>
    </lineage>
</organism>
<reference evidence="2" key="2">
    <citation type="submission" date="2021-04" db="EMBL/GenBank/DDBJ databases">
        <authorList>
            <person name="Gilroy R."/>
        </authorList>
    </citation>
    <scope>NUCLEOTIDE SEQUENCE</scope>
    <source>
        <strain evidence="2">CHK192-8294</strain>
    </source>
</reference>
<protein>
    <submittedName>
        <fullName evidence="2">SHOCT domain-containing protein</fullName>
    </submittedName>
</protein>
<dbReference type="Proteomes" id="UP000823921">
    <property type="component" value="Unassembled WGS sequence"/>
</dbReference>
<evidence type="ECO:0000313" key="3">
    <source>
        <dbReference type="Proteomes" id="UP000823921"/>
    </source>
</evidence>
<evidence type="ECO:0000259" key="1">
    <source>
        <dbReference type="Pfam" id="PF09851"/>
    </source>
</evidence>
<proteinExistence type="predicted"/>
<gene>
    <name evidence="2" type="ORF">H9712_08980</name>
</gene>
<feature type="domain" description="SHOCT" evidence="1">
    <location>
        <begin position="106"/>
        <end position="133"/>
    </location>
</feature>
<dbReference type="InterPro" id="IPR018649">
    <property type="entry name" value="SHOCT"/>
</dbReference>
<dbReference type="Pfam" id="PF09851">
    <property type="entry name" value="SHOCT"/>
    <property type="match status" value="1"/>
</dbReference>
<evidence type="ECO:0000313" key="2">
    <source>
        <dbReference type="EMBL" id="HJB81108.1"/>
    </source>
</evidence>
<dbReference type="AlphaFoldDB" id="A0A9D2SB09"/>
<sequence>MKSAAETLPKFKIKSENVSAGRLQYSVRAGMTSFTWGDIVTVGFTPTPDGGTKVSMTSTAKAPSLLASVTENKNIEALTNAFMDKIQSYQKVSSTTPVAASASAADEIRKYKELLDMGAITQDEFDQKKKQLLGL</sequence>
<comment type="caution">
    <text evidence="2">The sequence shown here is derived from an EMBL/GenBank/DDBJ whole genome shotgun (WGS) entry which is preliminary data.</text>
</comment>
<dbReference type="EMBL" id="DWXO01000084">
    <property type="protein sequence ID" value="HJB81108.1"/>
    <property type="molecule type" value="Genomic_DNA"/>
</dbReference>